<accession>V7I6I9</accession>
<protein>
    <recommendedName>
        <fullName evidence="4 12">4-hydroxy-tetrahydrodipicolinate synthase</fullName>
        <shortName evidence="12">HTPA synthase</shortName>
        <ecNumber evidence="4 12">4.3.3.7</ecNumber>
    </recommendedName>
</protein>
<feature type="active site" description="Schiff-base intermediate with substrate" evidence="12 14">
    <location>
        <position position="183"/>
    </location>
</feature>
<dbReference type="InterPro" id="IPR002220">
    <property type="entry name" value="DapA-like"/>
</dbReference>
<evidence type="ECO:0000256" key="1">
    <source>
        <dbReference type="ARBA" id="ARBA00003294"/>
    </source>
</evidence>
<evidence type="ECO:0000256" key="9">
    <source>
        <dbReference type="ARBA" id="ARBA00023239"/>
    </source>
</evidence>
<dbReference type="PANTHER" id="PTHR12128">
    <property type="entry name" value="DIHYDRODIPICOLINATE SYNTHASE"/>
    <property type="match status" value="1"/>
</dbReference>
<comment type="caution">
    <text evidence="16">The sequence shown here is derived from an EMBL/GenBank/DDBJ whole genome shotgun (WGS) entry which is preliminary data.</text>
</comment>
<dbReference type="InterPro" id="IPR005263">
    <property type="entry name" value="DapA"/>
</dbReference>
<keyword evidence="7 12" id="KW-0220">Diaminopimelate biosynthesis</keyword>
<evidence type="ECO:0000256" key="2">
    <source>
        <dbReference type="ARBA" id="ARBA00005120"/>
    </source>
</evidence>
<evidence type="ECO:0000256" key="4">
    <source>
        <dbReference type="ARBA" id="ARBA00012086"/>
    </source>
</evidence>
<keyword evidence="5 12" id="KW-0963">Cytoplasm</keyword>
<evidence type="ECO:0000256" key="11">
    <source>
        <dbReference type="ARBA" id="ARBA00047836"/>
    </source>
</evidence>
<evidence type="ECO:0000256" key="13">
    <source>
        <dbReference type="PIRNR" id="PIRNR001365"/>
    </source>
</evidence>
<reference evidence="16 17" key="1">
    <citation type="journal article" date="2014" name="Genome Announc.">
        <title>Genome Sequence of Youngiibacter fragilis, the Type Strain of the Genus Youngiibacter.</title>
        <authorList>
            <person name="Wawrik C.B."/>
            <person name="Callaghan A.V."/>
            <person name="Stamps B.W."/>
            <person name="Wawrik B."/>
        </authorList>
    </citation>
    <scope>NUCLEOTIDE SEQUENCE [LARGE SCALE GENOMIC DNA]</scope>
    <source>
        <strain evidence="16 17">232.1</strain>
    </source>
</reference>
<feature type="site" description="Part of a proton relay during catalysis" evidence="12">
    <location>
        <position position="66"/>
    </location>
</feature>
<dbReference type="SMART" id="SM01130">
    <property type="entry name" value="DHDPS"/>
    <property type="match status" value="1"/>
</dbReference>
<keyword evidence="17" id="KW-1185">Reference proteome</keyword>
<comment type="caution">
    <text evidence="12">Was originally thought to be a dihydrodipicolinate synthase (DHDPS), catalyzing the condensation of (S)-aspartate-beta-semialdehyde [(S)-ASA] and pyruvate to dihydrodipicolinate (DHDP). However, it was shown in E.coli that the product of the enzymatic reaction is not dihydrodipicolinate but in fact (4S)-4-hydroxy-2,3,4,5-tetrahydro-(2S)-dipicolinic acid (HTPA), and that the consecutive dehydration reaction leading to DHDP is not spontaneous but catalyzed by DapB.</text>
</comment>
<dbReference type="NCBIfam" id="TIGR00674">
    <property type="entry name" value="dapA"/>
    <property type="match status" value="1"/>
</dbReference>
<keyword evidence="8 12" id="KW-0457">Lysine biosynthesis</keyword>
<dbReference type="InterPro" id="IPR020625">
    <property type="entry name" value="Schiff_base-form_aldolases_AS"/>
</dbReference>
<organism evidence="16 17">
    <name type="scientific">Youngiibacter fragilis 232.1</name>
    <dbReference type="NCBI Taxonomy" id="994573"/>
    <lineage>
        <taxon>Bacteria</taxon>
        <taxon>Bacillati</taxon>
        <taxon>Bacillota</taxon>
        <taxon>Clostridia</taxon>
        <taxon>Eubacteriales</taxon>
        <taxon>Clostridiaceae</taxon>
        <taxon>Youngiibacter</taxon>
    </lineage>
</organism>
<feature type="active site" description="Proton donor/acceptor" evidence="12 14">
    <location>
        <position position="155"/>
    </location>
</feature>
<sequence length="318" mass="34896">MSPTKTPEHCIWKYCKEHEEMVEIKGIIPAIITPMNEDESVNEAELRKQVQRQLEAGVHGIFPFGTNGEGYILSEAEKKRVLEIVVEEVGGRVPVYAGTGCIGTKDTIRQSLVAKEAGADILSIITPSFALASQNEIYEHYKAVAEAVDMPIVLYNIPARTGNSIAPATVRKLSQIPNIIGVKDSSGNFDNLLQYIEETRDRKDFAVLAGNDSLILWNLLAGGTGGIAGCANVYPKTMVAIYENFIAGNMEKAREAQDSLRSFRNCFKFGNPNTIVKKAVQLLGYEVGLCRAPFNQVSAEGVAAVQKVLDENKEKNMW</sequence>
<evidence type="ECO:0000256" key="7">
    <source>
        <dbReference type="ARBA" id="ARBA00022915"/>
    </source>
</evidence>
<keyword evidence="10 12" id="KW-0704">Schiff base</keyword>
<evidence type="ECO:0000313" key="16">
    <source>
        <dbReference type="EMBL" id="ETA81840.1"/>
    </source>
</evidence>
<dbReference type="EMBL" id="AXUN02000057">
    <property type="protein sequence ID" value="ETA81840.1"/>
    <property type="molecule type" value="Genomic_DNA"/>
</dbReference>
<feature type="binding site" evidence="12 15">
    <location>
        <position position="227"/>
    </location>
    <ligand>
        <name>pyruvate</name>
        <dbReference type="ChEBI" id="CHEBI:15361"/>
    </ligand>
</feature>
<dbReference type="HAMAP" id="MF_00418">
    <property type="entry name" value="DapA"/>
    <property type="match status" value="1"/>
</dbReference>
<evidence type="ECO:0000256" key="15">
    <source>
        <dbReference type="PIRSR" id="PIRSR001365-2"/>
    </source>
</evidence>
<comment type="function">
    <text evidence="1 12">Catalyzes the condensation of (S)-aspartate-beta-semialdehyde [(S)-ASA] and pyruvate to 4-hydroxy-tetrahydrodipicolinate (HTPA).</text>
</comment>
<comment type="catalytic activity">
    <reaction evidence="11 12">
        <text>L-aspartate 4-semialdehyde + pyruvate = (2S,4S)-4-hydroxy-2,3,4,5-tetrahydrodipicolinate + H2O + H(+)</text>
        <dbReference type="Rhea" id="RHEA:34171"/>
        <dbReference type="ChEBI" id="CHEBI:15361"/>
        <dbReference type="ChEBI" id="CHEBI:15377"/>
        <dbReference type="ChEBI" id="CHEBI:15378"/>
        <dbReference type="ChEBI" id="CHEBI:67139"/>
        <dbReference type="ChEBI" id="CHEBI:537519"/>
        <dbReference type="EC" id="4.3.3.7"/>
    </reaction>
</comment>
<dbReference type="PROSITE" id="PS00666">
    <property type="entry name" value="DHDPS_2"/>
    <property type="match status" value="1"/>
</dbReference>
<comment type="caution">
    <text evidence="12">Lacks conserved residue(s) required for the propagation of feature annotation.</text>
</comment>
<dbReference type="UniPathway" id="UPA00034">
    <property type="reaction ID" value="UER00017"/>
</dbReference>
<evidence type="ECO:0000256" key="12">
    <source>
        <dbReference type="HAMAP-Rule" id="MF_00418"/>
    </source>
</evidence>
<dbReference type="GO" id="GO:0019877">
    <property type="term" value="P:diaminopimelate biosynthetic process"/>
    <property type="evidence" value="ECO:0007669"/>
    <property type="project" value="UniProtKB-UniRule"/>
</dbReference>
<dbReference type="PANTHER" id="PTHR12128:SF66">
    <property type="entry name" value="4-HYDROXY-2-OXOGLUTARATE ALDOLASE, MITOCHONDRIAL"/>
    <property type="match status" value="1"/>
</dbReference>
<comment type="similarity">
    <text evidence="3 12 13">Belongs to the DapA family.</text>
</comment>
<dbReference type="SUPFAM" id="SSF51569">
    <property type="entry name" value="Aldolase"/>
    <property type="match status" value="1"/>
</dbReference>
<evidence type="ECO:0000313" key="17">
    <source>
        <dbReference type="Proteomes" id="UP000017747"/>
    </source>
</evidence>
<dbReference type="GO" id="GO:0009089">
    <property type="term" value="P:lysine biosynthetic process via diaminopimelate"/>
    <property type="evidence" value="ECO:0007669"/>
    <property type="project" value="UniProtKB-UniRule"/>
</dbReference>
<dbReference type="eggNOG" id="COG0329">
    <property type="taxonomic scope" value="Bacteria"/>
</dbReference>
<dbReference type="STRING" id="994573.T472_0204170"/>
<dbReference type="Pfam" id="PF00701">
    <property type="entry name" value="DHDPS"/>
    <property type="match status" value="1"/>
</dbReference>
<dbReference type="Gene3D" id="3.20.20.70">
    <property type="entry name" value="Aldolase class I"/>
    <property type="match status" value="1"/>
</dbReference>
<comment type="subcellular location">
    <subcellularLocation>
        <location evidence="12">Cytoplasm</location>
    </subcellularLocation>
</comment>
<evidence type="ECO:0000256" key="14">
    <source>
        <dbReference type="PIRSR" id="PIRSR001365-1"/>
    </source>
</evidence>
<evidence type="ECO:0000256" key="3">
    <source>
        <dbReference type="ARBA" id="ARBA00007592"/>
    </source>
</evidence>
<gene>
    <name evidence="12" type="primary">dapA</name>
    <name evidence="16" type="ORF">T472_0204170</name>
</gene>
<evidence type="ECO:0000256" key="5">
    <source>
        <dbReference type="ARBA" id="ARBA00022490"/>
    </source>
</evidence>
<keyword evidence="9 12" id="KW-0456">Lyase</keyword>
<dbReference type="CDD" id="cd00408">
    <property type="entry name" value="DHDPS-like"/>
    <property type="match status" value="1"/>
</dbReference>
<evidence type="ECO:0000256" key="10">
    <source>
        <dbReference type="ARBA" id="ARBA00023270"/>
    </source>
</evidence>
<comment type="subunit">
    <text evidence="12">Homotetramer; dimer of dimers.</text>
</comment>
<evidence type="ECO:0000256" key="8">
    <source>
        <dbReference type="ARBA" id="ARBA00023154"/>
    </source>
</evidence>
<evidence type="ECO:0000256" key="6">
    <source>
        <dbReference type="ARBA" id="ARBA00022605"/>
    </source>
</evidence>
<dbReference type="AlphaFoldDB" id="V7I6I9"/>
<proteinExistence type="inferred from homology"/>
<comment type="pathway">
    <text evidence="2 12">Amino-acid biosynthesis; L-lysine biosynthesis via DAP pathway; (S)-tetrahydrodipicolinate from L-aspartate: step 3/4.</text>
</comment>
<dbReference type="PIRSF" id="PIRSF001365">
    <property type="entry name" value="DHDPS"/>
    <property type="match status" value="1"/>
</dbReference>
<dbReference type="EC" id="4.3.3.7" evidence="4 12"/>
<dbReference type="Proteomes" id="UP000017747">
    <property type="component" value="Unassembled WGS sequence"/>
</dbReference>
<keyword evidence="6 12" id="KW-0028">Amino-acid biosynthesis</keyword>
<dbReference type="PRINTS" id="PR00146">
    <property type="entry name" value="DHPICSNTHASE"/>
</dbReference>
<dbReference type="PATRIC" id="fig|994573.3.peg.781"/>
<dbReference type="InterPro" id="IPR013785">
    <property type="entry name" value="Aldolase_TIM"/>
</dbReference>
<dbReference type="GO" id="GO:0005737">
    <property type="term" value="C:cytoplasm"/>
    <property type="evidence" value="ECO:0007669"/>
    <property type="project" value="UniProtKB-SubCell"/>
</dbReference>
<name>V7I6I9_9CLOT</name>
<dbReference type="GO" id="GO:0008840">
    <property type="term" value="F:4-hydroxy-tetrahydrodipicolinate synthase activity"/>
    <property type="evidence" value="ECO:0007669"/>
    <property type="project" value="UniProtKB-UniRule"/>
</dbReference>